<dbReference type="Proteomes" id="UP000216943">
    <property type="component" value="Unassembled WGS sequence"/>
</dbReference>
<dbReference type="GO" id="GO:0004252">
    <property type="term" value="F:serine-type endopeptidase activity"/>
    <property type="evidence" value="ECO:0007669"/>
    <property type="project" value="InterPro"/>
</dbReference>
<dbReference type="RefSeq" id="WP_095335162.1">
    <property type="nucleotide sequence ID" value="NZ_NQNY01000018.1"/>
</dbReference>
<protein>
    <recommendedName>
        <fullName evidence="6">Peptidase S8/S53 domain-containing protein</fullName>
    </recommendedName>
</protein>
<dbReference type="PROSITE" id="PS00138">
    <property type="entry name" value="SUBTILASE_SER"/>
    <property type="match status" value="1"/>
</dbReference>
<dbReference type="OrthoDB" id="394913at2"/>
<accession>A0A269THJ2</accession>
<comment type="caution">
    <text evidence="7">The sequence shown here is derived from an EMBL/GenBank/DDBJ whole genome shotgun (WGS) entry which is preliminary data.</text>
</comment>
<evidence type="ECO:0000313" key="7">
    <source>
        <dbReference type="EMBL" id="PAK20932.1"/>
    </source>
</evidence>
<dbReference type="PANTHER" id="PTHR43806">
    <property type="entry name" value="PEPTIDASE S8"/>
    <property type="match status" value="1"/>
</dbReference>
<evidence type="ECO:0000256" key="5">
    <source>
        <dbReference type="PROSITE-ProRule" id="PRU01240"/>
    </source>
</evidence>
<dbReference type="InterPro" id="IPR000209">
    <property type="entry name" value="Peptidase_S8/S53_dom"/>
</dbReference>
<dbReference type="InterPro" id="IPR036852">
    <property type="entry name" value="Peptidase_S8/S53_dom_sf"/>
</dbReference>
<sequence>MPKAILSVANIVGASVLPVQTVSTVQTQNAKDHLENFKFENIFKIVRNGYDHDNRDSKINEPVEVLVRIKDTVDFDEYEKTKDINNINSQYNSQNRNFLNSLQIDLFDLDFLTISKTTPYISFVFKNRKNLEKNLLILADSENSVSINSYESREYSEFKKASNNTQTYVSYKAPYMESTFEQQFRTVGADKQREKDALSAKLNKNLYNSNIRKIKVGIYEATSSVDTNNSLFEGKTIHYYDKYGANAKYIENDRHSDSVASIIAGKNGIDKLVDDIYSVYMADGDKAVTEINKNGTLFAEMIARYDWLISNGVKVINNSWGRNVSLSDAKANPDGYGYGNESYYLDFIARKYGIINVFAAGNERKRIVDSVITMAHLSHNSVVVGSTDIDGNELSSFSDYRSFDENIITKPLVVAPGEKYWLKSYDKYNNPQYGYERGTSFSTPIVTGLITMLLRNNYNLLGNPAAILAILTAGSKELEGYDEKQSNGLNEKVGAGLVNYELMQKAADNVRSIYVTENSREQIFDLNYLSRGQKLSISTAWLFDAGYLGYGESEPVRPKDYFKKPDWIKEWGWLNIIPLGFTVYFGKLALYDQDVRNWEHEKQVYDQKISEYNKVHFTAGDPKHKPYWEHKENLARDFGTSWYIPTDIDLWLEKLNESTGNWEKVAYSSSNTSNVEFVRMKIKDSGRYRAVLHQYGKTKGRSLSVQGSLTYVIS</sequence>
<evidence type="ECO:0000256" key="1">
    <source>
        <dbReference type="ARBA" id="ARBA00011073"/>
    </source>
</evidence>
<proteinExistence type="inferred from homology"/>
<keyword evidence="2" id="KW-0645">Protease</keyword>
<dbReference type="AlphaFoldDB" id="A0A269THJ2"/>
<dbReference type="EMBL" id="NQNY01000018">
    <property type="protein sequence ID" value="PAK20932.1"/>
    <property type="molecule type" value="Genomic_DNA"/>
</dbReference>
<reference evidence="8" key="1">
    <citation type="submission" date="2017-08" db="EMBL/GenBank/DDBJ databases">
        <authorList>
            <person name="Alvarez-Ponce D."/>
            <person name="Weitzman C.L."/>
            <person name="Tillett R.L."/>
            <person name="Sandmeier F.C."/>
            <person name="Tracy C.R."/>
        </authorList>
    </citation>
    <scope>NUCLEOTIDE SEQUENCE [LARGE SCALE GENOMIC DNA]</scope>
    <source>
        <strain evidence="8">723</strain>
    </source>
</reference>
<evidence type="ECO:0000313" key="8">
    <source>
        <dbReference type="Proteomes" id="UP000216943"/>
    </source>
</evidence>
<dbReference type="PANTHER" id="PTHR43806:SF11">
    <property type="entry name" value="CEREVISIN-RELATED"/>
    <property type="match status" value="1"/>
</dbReference>
<dbReference type="GO" id="GO:0006508">
    <property type="term" value="P:proteolysis"/>
    <property type="evidence" value="ECO:0007669"/>
    <property type="project" value="UniProtKB-KW"/>
</dbReference>
<comment type="caution">
    <text evidence="5">Lacks conserved residue(s) required for the propagation of feature annotation.</text>
</comment>
<organism evidence="7 8">
    <name type="scientific">Mycoplasmopsis agassizii</name>
    <dbReference type="NCBI Taxonomy" id="33922"/>
    <lineage>
        <taxon>Bacteria</taxon>
        <taxon>Bacillati</taxon>
        <taxon>Mycoplasmatota</taxon>
        <taxon>Mycoplasmoidales</taxon>
        <taxon>Metamycoplasmataceae</taxon>
        <taxon>Mycoplasmopsis</taxon>
    </lineage>
</organism>
<evidence type="ECO:0000256" key="2">
    <source>
        <dbReference type="ARBA" id="ARBA00022670"/>
    </source>
</evidence>
<evidence type="ECO:0000259" key="6">
    <source>
        <dbReference type="Pfam" id="PF00082"/>
    </source>
</evidence>
<evidence type="ECO:0000256" key="4">
    <source>
        <dbReference type="ARBA" id="ARBA00022825"/>
    </source>
</evidence>
<gene>
    <name evidence="7" type="ORF">CJJ23_04555</name>
</gene>
<evidence type="ECO:0000256" key="3">
    <source>
        <dbReference type="ARBA" id="ARBA00022801"/>
    </source>
</evidence>
<dbReference type="InterPro" id="IPR050131">
    <property type="entry name" value="Peptidase_S8_subtilisin-like"/>
</dbReference>
<dbReference type="SUPFAM" id="SSF52743">
    <property type="entry name" value="Subtilisin-like"/>
    <property type="match status" value="1"/>
</dbReference>
<dbReference type="Gene3D" id="3.40.50.200">
    <property type="entry name" value="Peptidase S8/S53 domain"/>
    <property type="match status" value="1"/>
</dbReference>
<keyword evidence="4" id="KW-0720">Serine protease</keyword>
<dbReference type="PROSITE" id="PS51892">
    <property type="entry name" value="SUBTILASE"/>
    <property type="match status" value="1"/>
</dbReference>
<feature type="domain" description="Peptidase S8/S53" evidence="6">
    <location>
        <begin position="227"/>
        <end position="496"/>
    </location>
</feature>
<dbReference type="Pfam" id="PF00082">
    <property type="entry name" value="Peptidase_S8"/>
    <property type="match status" value="1"/>
</dbReference>
<name>A0A269THJ2_9BACT</name>
<comment type="similarity">
    <text evidence="1 5">Belongs to the peptidase S8 family.</text>
</comment>
<dbReference type="InterPro" id="IPR023828">
    <property type="entry name" value="Peptidase_S8_Ser-AS"/>
</dbReference>
<keyword evidence="3" id="KW-0378">Hydrolase</keyword>